<evidence type="ECO:0000313" key="1">
    <source>
        <dbReference type="EMBL" id="QXI55489.1"/>
    </source>
</evidence>
<keyword evidence="2" id="KW-1185">Reference proteome</keyword>
<accession>A0ABX8QJB4</accession>
<name>A0ABX8QJB4_PSECO</name>
<reference evidence="1 2" key="1">
    <citation type="journal article" date="2021" name="Microorganisms">
        <title>The Ever-Expanding Pseudomonas Genus: Description of 43 New Species and Partition of the Pseudomonas putida Group.</title>
        <authorList>
            <person name="Girard L."/>
            <person name="Lood C."/>
            <person name="Hofte M."/>
            <person name="Vandamme P."/>
            <person name="Rokni-Zadeh H."/>
            <person name="van Noort V."/>
            <person name="Lavigne R."/>
            <person name="De Mot R."/>
        </authorList>
    </citation>
    <scope>NUCLEOTIDE SEQUENCE [LARGE SCALE GENOMIC DNA]</scope>
    <source>
        <strain evidence="1 2">SWRI17</strain>
    </source>
</reference>
<sequence>MSFDIANYYGSGQVAIAEYNLAYSFDSAGHFSVGFVAPEGSGASEITLSFTSIGGAFDLDNAELWACPDEGGRGGRTSIAILPADKV</sequence>
<dbReference type="Proteomes" id="UP000824066">
    <property type="component" value="Chromosome"/>
</dbReference>
<dbReference type="EMBL" id="CP077080">
    <property type="protein sequence ID" value="QXI55489.1"/>
    <property type="molecule type" value="Genomic_DNA"/>
</dbReference>
<dbReference type="RefSeq" id="WP_198797993.1">
    <property type="nucleotide sequence ID" value="NZ_CP077080.1"/>
</dbReference>
<gene>
    <name evidence="1" type="ORF">KSS97_11325</name>
</gene>
<proteinExistence type="predicted"/>
<evidence type="ECO:0000313" key="2">
    <source>
        <dbReference type="Proteomes" id="UP000824066"/>
    </source>
</evidence>
<protein>
    <submittedName>
        <fullName evidence="1">Uncharacterized protein</fullName>
    </submittedName>
</protein>
<organism evidence="1 2">
    <name type="scientific">Pseudomonas canavaninivorans</name>
    <dbReference type="NCBI Taxonomy" id="2842348"/>
    <lineage>
        <taxon>Bacteria</taxon>
        <taxon>Pseudomonadati</taxon>
        <taxon>Pseudomonadota</taxon>
        <taxon>Gammaproteobacteria</taxon>
        <taxon>Pseudomonadales</taxon>
        <taxon>Pseudomonadaceae</taxon>
        <taxon>Pseudomonas</taxon>
    </lineage>
</organism>